<proteinExistence type="predicted"/>
<dbReference type="Proteomes" id="UP001157006">
    <property type="component" value="Chromosome 5"/>
</dbReference>
<dbReference type="AlphaFoldDB" id="A0AAV1AXW0"/>
<keyword evidence="2" id="KW-0442">Lipid degradation</keyword>
<evidence type="ECO:0000313" key="4">
    <source>
        <dbReference type="EMBL" id="CAI8614826.1"/>
    </source>
</evidence>
<dbReference type="GO" id="GO:0016787">
    <property type="term" value="F:hydrolase activity"/>
    <property type="evidence" value="ECO:0007669"/>
    <property type="project" value="UniProtKB-KW"/>
</dbReference>
<evidence type="ECO:0000256" key="3">
    <source>
        <dbReference type="ARBA" id="ARBA00023098"/>
    </source>
</evidence>
<organism evidence="4 5">
    <name type="scientific">Vicia faba</name>
    <name type="common">Broad bean</name>
    <name type="synonym">Faba vulgaris</name>
    <dbReference type="NCBI Taxonomy" id="3906"/>
    <lineage>
        <taxon>Eukaryota</taxon>
        <taxon>Viridiplantae</taxon>
        <taxon>Streptophyta</taxon>
        <taxon>Embryophyta</taxon>
        <taxon>Tracheophyta</taxon>
        <taxon>Spermatophyta</taxon>
        <taxon>Magnoliopsida</taxon>
        <taxon>eudicotyledons</taxon>
        <taxon>Gunneridae</taxon>
        <taxon>Pentapetalae</taxon>
        <taxon>rosids</taxon>
        <taxon>fabids</taxon>
        <taxon>Fabales</taxon>
        <taxon>Fabaceae</taxon>
        <taxon>Papilionoideae</taxon>
        <taxon>50 kb inversion clade</taxon>
        <taxon>NPAAA clade</taxon>
        <taxon>Hologalegina</taxon>
        <taxon>IRL clade</taxon>
        <taxon>Fabeae</taxon>
        <taxon>Vicia</taxon>
    </lineage>
</organism>
<accession>A0AAV1AXW0</accession>
<dbReference type="GO" id="GO:0016042">
    <property type="term" value="P:lipid catabolic process"/>
    <property type="evidence" value="ECO:0007669"/>
    <property type="project" value="UniProtKB-KW"/>
</dbReference>
<keyword evidence="3" id="KW-0443">Lipid metabolism</keyword>
<dbReference type="EMBL" id="OX451740">
    <property type="protein sequence ID" value="CAI8614826.1"/>
    <property type="molecule type" value="Genomic_DNA"/>
</dbReference>
<sequence>MSFAFSGTGVFETLNLGPPNMTTHIDLFQKEIEDEVLTTSDFINSVVPVSVAVNDYIHYNSKNGSIQGLPSFMSSVVNQTITNGGMLYTRLSITSALEMIHDH</sequence>
<protein>
    <submittedName>
        <fullName evidence="4">Uncharacterized protein</fullName>
    </submittedName>
</protein>
<evidence type="ECO:0000256" key="2">
    <source>
        <dbReference type="ARBA" id="ARBA00022963"/>
    </source>
</evidence>
<dbReference type="PANTHER" id="PTHR46020">
    <property type="entry name" value="OSJNBB0059K02.9 PROTEIN"/>
    <property type="match status" value="1"/>
</dbReference>
<gene>
    <name evidence="4" type="ORF">VFH_V148440</name>
</gene>
<name>A0AAV1AXW0_VICFA</name>
<evidence type="ECO:0000256" key="1">
    <source>
        <dbReference type="ARBA" id="ARBA00022801"/>
    </source>
</evidence>
<keyword evidence="1" id="KW-0378">Hydrolase</keyword>
<keyword evidence="5" id="KW-1185">Reference proteome</keyword>
<dbReference type="PANTHER" id="PTHR46020:SF32">
    <property type="entry name" value="GDSL ESTERASE_LIPASE"/>
    <property type="match status" value="1"/>
</dbReference>
<reference evidence="4 5" key="1">
    <citation type="submission" date="2023-01" db="EMBL/GenBank/DDBJ databases">
        <authorList>
            <person name="Kreplak J."/>
        </authorList>
    </citation>
    <scope>NUCLEOTIDE SEQUENCE [LARGE SCALE GENOMIC DNA]</scope>
</reference>
<evidence type="ECO:0000313" key="5">
    <source>
        <dbReference type="Proteomes" id="UP001157006"/>
    </source>
</evidence>